<gene>
    <name evidence="1" type="ORF">J3U88_29295</name>
</gene>
<accession>A0A8J7QHK5</accession>
<dbReference type="GO" id="GO:0009306">
    <property type="term" value="P:protein secretion"/>
    <property type="evidence" value="ECO:0007669"/>
    <property type="project" value="InterPro"/>
</dbReference>
<dbReference type="Proteomes" id="UP000664417">
    <property type="component" value="Unassembled WGS sequence"/>
</dbReference>
<dbReference type="Pfam" id="PF21665">
    <property type="entry name" value="Type_III_SycN"/>
    <property type="match status" value="1"/>
</dbReference>
<sequence length="120" mass="13750">MSWVEDTLRTFGESIQMEDLDFNHNGVVCLAIEKMGTLYLEKGDETVRIYLSREKESFNTGYPARALNAVHYRENLPFPITAAMRDENTLVFIAVIPESEFSPPNLDRILEILTQLHDSV</sequence>
<dbReference type="AlphaFoldDB" id="A0A8J7QHK5"/>
<name>A0A8J7QHK5_9BACT</name>
<dbReference type="Gene3D" id="3.30.1460.10">
    <property type="match status" value="1"/>
</dbReference>
<dbReference type="CDD" id="cd17031">
    <property type="entry name" value="T3SC_IA_SycN-like"/>
    <property type="match status" value="1"/>
</dbReference>
<proteinExistence type="predicted"/>
<keyword evidence="2" id="KW-1185">Reference proteome</keyword>
<organism evidence="1 2">
    <name type="scientific">Acanthopleuribacter pedis</name>
    <dbReference type="NCBI Taxonomy" id="442870"/>
    <lineage>
        <taxon>Bacteria</taxon>
        <taxon>Pseudomonadati</taxon>
        <taxon>Acidobacteriota</taxon>
        <taxon>Holophagae</taxon>
        <taxon>Acanthopleuribacterales</taxon>
        <taxon>Acanthopleuribacteraceae</taxon>
        <taxon>Acanthopleuribacter</taxon>
    </lineage>
</organism>
<evidence type="ECO:0000313" key="1">
    <source>
        <dbReference type="EMBL" id="MBO1322605.1"/>
    </source>
</evidence>
<dbReference type="RefSeq" id="WP_207862577.1">
    <property type="nucleotide sequence ID" value="NZ_JAFREP010000039.1"/>
</dbReference>
<dbReference type="SUPFAM" id="SSF69635">
    <property type="entry name" value="Type III secretory system chaperone-like"/>
    <property type="match status" value="1"/>
</dbReference>
<comment type="caution">
    <text evidence="1">The sequence shown here is derived from an EMBL/GenBank/DDBJ whole genome shotgun (WGS) entry which is preliminary data.</text>
</comment>
<dbReference type="EMBL" id="JAFREP010000039">
    <property type="protein sequence ID" value="MBO1322605.1"/>
    <property type="molecule type" value="Genomic_DNA"/>
</dbReference>
<protein>
    <submittedName>
        <fullName evidence="1">Uncharacterized protein</fullName>
    </submittedName>
</protein>
<reference evidence="1" key="1">
    <citation type="submission" date="2021-03" db="EMBL/GenBank/DDBJ databases">
        <authorList>
            <person name="Wang G."/>
        </authorList>
    </citation>
    <scope>NUCLEOTIDE SEQUENCE</scope>
    <source>
        <strain evidence="1">KCTC 12899</strain>
    </source>
</reference>
<evidence type="ECO:0000313" key="2">
    <source>
        <dbReference type="Proteomes" id="UP000664417"/>
    </source>
</evidence>
<dbReference type="InterPro" id="IPR012673">
    <property type="entry name" value="T3SS_SynN"/>
</dbReference>